<dbReference type="GO" id="GO:0004386">
    <property type="term" value="F:helicase activity"/>
    <property type="evidence" value="ECO:0007669"/>
    <property type="project" value="UniProtKB-KW"/>
</dbReference>
<dbReference type="InterPro" id="IPR011545">
    <property type="entry name" value="DEAD/DEAH_box_helicase_dom"/>
</dbReference>
<dbReference type="GO" id="GO:0003676">
    <property type="term" value="F:nucleic acid binding"/>
    <property type="evidence" value="ECO:0007669"/>
    <property type="project" value="InterPro"/>
</dbReference>
<feature type="domain" description="Helicase C-terminal" evidence="6">
    <location>
        <begin position="332"/>
        <end position="497"/>
    </location>
</feature>
<dbReference type="InterPro" id="IPR050474">
    <property type="entry name" value="Hel308_SKI2-like"/>
</dbReference>
<dbReference type="PROSITE" id="PS51194">
    <property type="entry name" value="HELICASE_CTER"/>
    <property type="match status" value="1"/>
</dbReference>
<dbReference type="Pfam" id="PF00270">
    <property type="entry name" value="DEAD"/>
    <property type="match status" value="1"/>
</dbReference>
<protein>
    <submittedName>
        <fullName evidence="7">DEAD/DEAH box helicase</fullName>
    </submittedName>
</protein>
<dbReference type="Gene3D" id="3.40.50.300">
    <property type="entry name" value="P-loop containing nucleotide triphosphate hydrolases"/>
    <property type="match status" value="2"/>
</dbReference>
<accession>A0A239SV70</accession>
<dbReference type="OrthoDB" id="9815222at2"/>
<keyword evidence="1" id="KW-0547">Nucleotide-binding</keyword>
<dbReference type="InterPro" id="IPR001650">
    <property type="entry name" value="Helicase_C-like"/>
</dbReference>
<reference evidence="7 8" key="1">
    <citation type="submission" date="2017-06" db="EMBL/GenBank/DDBJ databases">
        <authorList>
            <consortium name="Pathogen Informatics"/>
        </authorList>
    </citation>
    <scope>NUCLEOTIDE SEQUENCE [LARGE SCALE GENOMIC DNA]</scope>
    <source>
        <strain evidence="7 8">NCTC13788</strain>
    </source>
</reference>
<evidence type="ECO:0000256" key="2">
    <source>
        <dbReference type="ARBA" id="ARBA00022801"/>
    </source>
</evidence>
<evidence type="ECO:0000256" key="4">
    <source>
        <dbReference type="ARBA" id="ARBA00022840"/>
    </source>
</evidence>
<dbReference type="AlphaFoldDB" id="A0A239SV70"/>
<dbReference type="GO" id="GO:0005524">
    <property type="term" value="F:ATP binding"/>
    <property type="evidence" value="ECO:0007669"/>
    <property type="project" value="UniProtKB-KW"/>
</dbReference>
<evidence type="ECO:0000259" key="6">
    <source>
        <dbReference type="PROSITE" id="PS51194"/>
    </source>
</evidence>
<organism evidence="7 8">
    <name type="scientific">Streptococcus merionis</name>
    <dbReference type="NCBI Taxonomy" id="400065"/>
    <lineage>
        <taxon>Bacteria</taxon>
        <taxon>Bacillati</taxon>
        <taxon>Bacillota</taxon>
        <taxon>Bacilli</taxon>
        <taxon>Lactobacillales</taxon>
        <taxon>Streptococcaceae</taxon>
        <taxon>Streptococcus</taxon>
    </lineage>
</organism>
<sequence>MANIIKNIKNGEDLRIIIDNVLLSLYENGPVITSDLEILCYLKIYQPELFYTIEHRVLKYMGLHYKNLETETLSEVIFGMYQKYIREKYNISYTPVQAKIVEGIDKNQCYSFSAPTSTGKSFVFRRIIEESEKDIVIVVPSRALINEYYLSLTSAIIDKSINILTFVDKINLRYAKRNIFILTPERCKDLYKFKDEFKIEYILFDEAQLSDEQNSRGLYFDSIVRRSQRAFPDVKFIFAHPFVSNPESQIERNHFKEIDSDFDSFKIKNVGQVFYTIDKNGKYYHFGIDKSIMGKKKIGSDYDPVERVLRKNGSILIYTSKTSILRQEAFQQFSKYIDLCEIITDSEALEIIEKISQLIGGSDNSADDRYSEMIHLLKLGIVTHHGSLPLNIRVLIEEFTNKGFCKICFATSTLEQGINMPFDLVYLNRFVESKPLSIKNLIGRAGRSTQKPNFDFGEVVIRQNNMTSFRKIVTEDVKLGNVSLLEKDLPENLQDLQEFKDSILDGTFSDEFNLTPSQLEILRSIDSQDVVSQILDLLFINDELKLLSDIDNQEITKLFRVLYAFNLKRELSQGEEAIINSAVQIMIWKIYGKSFKDICFYRFSYISQKQKRDELKKINENVSQRRLAAQFTMPYAEIPNKSLKAFPLFDKNTRAIDIDYDRIVFDTYDYLDKIISFRLVDIFLAAFEHYRQTDSDVRADKMINYIKYGTDEPKEIWLLRYGFDFDDIEWLSPYVNKIDENEVIFDQSIFEESDERIKLIDRFYHTS</sequence>
<dbReference type="KEGG" id="smen:SAMEA4412692_1409"/>
<keyword evidence="3 7" id="KW-0347">Helicase</keyword>
<dbReference type="GO" id="GO:0016787">
    <property type="term" value="F:hydrolase activity"/>
    <property type="evidence" value="ECO:0007669"/>
    <property type="project" value="UniProtKB-KW"/>
</dbReference>
<dbReference type="InterPro" id="IPR014001">
    <property type="entry name" value="Helicase_ATP-bd"/>
</dbReference>
<keyword evidence="8" id="KW-1185">Reference proteome</keyword>
<dbReference type="STRING" id="1123308.GCA_000380085_01711"/>
<dbReference type="Pfam" id="PF00271">
    <property type="entry name" value="Helicase_C"/>
    <property type="match status" value="1"/>
</dbReference>
<keyword evidence="2" id="KW-0378">Hydrolase</keyword>
<dbReference type="SMART" id="SM00490">
    <property type="entry name" value="HELICc"/>
    <property type="match status" value="1"/>
</dbReference>
<dbReference type="PANTHER" id="PTHR47961:SF6">
    <property type="entry name" value="DNA-DIRECTED DNA POLYMERASE"/>
    <property type="match status" value="1"/>
</dbReference>
<keyword evidence="4" id="KW-0067">ATP-binding</keyword>
<dbReference type="SUPFAM" id="SSF52540">
    <property type="entry name" value="P-loop containing nucleoside triphosphate hydrolases"/>
    <property type="match status" value="1"/>
</dbReference>
<gene>
    <name evidence="7" type="ORF">SAMEA4412692_01409</name>
</gene>
<evidence type="ECO:0000256" key="1">
    <source>
        <dbReference type="ARBA" id="ARBA00022741"/>
    </source>
</evidence>
<evidence type="ECO:0000259" key="5">
    <source>
        <dbReference type="PROSITE" id="PS51192"/>
    </source>
</evidence>
<dbReference type="InterPro" id="IPR027417">
    <property type="entry name" value="P-loop_NTPase"/>
</dbReference>
<evidence type="ECO:0000313" key="8">
    <source>
        <dbReference type="Proteomes" id="UP000215185"/>
    </source>
</evidence>
<evidence type="ECO:0000313" key="7">
    <source>
        <dbReference type="EMBL" id="SNU89226.1"/>
    </source>
</evidence>
<dbReference type="Proteomes" id="UP000215185">
    <property type="component" value="Chromosome 1"/>
</dbReference>
<dbReference type="SMART" id="SM00487">
    <property type="entry name" value="DEXDc"/>
    <property type="match status" value="1"/>
</dbReference>
<dbReference type="PROSITE" id="PS51192">
    <property type="entry name" value="HELICASE_ATP_BIND_1"/>
    <property type="match status" value="1"/>
</dbReference>
<dbReference type="PANTHER" id="PTHR47961">
    <property type="entry name" value="DNA POLYMERASE THETA, PUTATIVE (AFU_ORTHOLOGUE AFUA_1G05260)-RELATED"/>
    <property type="match status" value="1"/>
</dbReference>
<feature type="domain" description="Helicase ATP-binding" evidence="5">
    <location>
        <begin position="101"/>
        <end position="220"/>
    </location>
</feature>
<name>A0A239SV70_9STRE</name>
<evidence type="ECO:0000256" key="3">
    <source>
        <dbReference type="ARBA" id="ARBA00022806"/>
    </source>
</evidence>
<dbReference type="EMBL" id="LT906439">
    <property type="protein sequence ID" value="SNU89226.1"/>
    <property type="molecule type" value="Genomic_DNA"/>
</dbReference>
<proteinExistence type="predicted"/>
<dbReference type="RefSeq" id="WP_018374248.1">
    <property type="nucleotide sequence ID" value="NZ_LT906439.1"/>
</dbReference>